<proteinExistence type="predicted"/>
<dbReference type="Proteomes" id="UP000737018">
    <property type="component" value="Unassembled WGS sequence"/>
</dbReference>
<dbReference type="AlphaFoldDB" id="A0A8J4VWK6"/>
<name>A0A8J4VWK6_9ROSI</name>
<evidence type="ECO:0000313" key="1">
    <source>
        <dbReference type="EMBL" id="KAF3973630.1"/>
    </source>
</evidence>
<reference evidence="1" key="1">
    <citation type="submission" date="2020-03" db="EMBL/GenBank/DDBJ databases">
        <title>Castanea mollissima Vanexum genome sequencing.</title>
        <authorList>
            <person name="Staton M."/>
        </authorList>
    </citation>
    <scope>NUCLEOTIDE SEQUENCE</scope>
    <source>
        <tissue evidence="1">Leaf</tissue>
    </source>
</reference>
<dbReference type="PANTHER" id="PTHR34222:SF99">
    <property type="entry name" value="PROTEIN, PUTATIVE-RELATED"/>
    <property type="match status" value="1"/>
</dbReference>
<dbReference type="PANTHER" id="PTHR34222">
    <property type="entry name" value="GAG_PRE-INTEGRS DOMAIN-CONTAINING PROTEIN"/>
    <property type="match status" value="1"/>
</dbReference>
<keyword evidence="2" id="KW-1185">Reference proteome</keyword>
<dbReference type="OrthoDB" id="1748863at2759"/>
<accession>A0A8J4VWK6</accession>
<comment type="caution">
    <text evidence="1">The sequence shown here is derived from an EMBL/GenBank/DDBJ whole genome shotgun (WGS) entry which is preliminary data.</text>
</comment>
<dbReference type="EMBL" id="JRKL02000224">
    <property type="protein sequence ID" value="KAF3973630.1"/>
    <property type="molecule type" value="Genomic_DNA"/>
</dbReference>
<protein>
    <submittedName>
        <fullName evidence="1">Uncharacterized protein</fullName>
    </submittedName>
</protein>
<evidence type="ECO:0000313" key="2">
    <source>
        <dbReference type="Proteomes" id="UP000737018"/>
    </source>
</evidence>
<sequence length="179" mass="18563">MLGHTVDKCYKLHGYPPGYKHKGKINASANQVTYPQGAADASAQCPITKAQCEQLLAFFNSGTDQGYNHHAASVSTSGGVSGLVTEACGVSAATGVSSPSDHANSNFINTMSDLFIPFKDVVAPSSSAGNDSFVTPVSILDFGPPTIPNTLFPQSTFADIITVDPIPSFMSTDVSTSPS</sequence>
<gene>
    <name evidence="1" type="ORF">CMV_002967</name>
</gene>
<organism evidence="1 2">
    <name type="scientific">Castanea mollissima</name>
    <name type="common">Chinese chestnut</name>
    <dbReference type="NCBI Taxonomy" id="60419"/>
    <lineage>
        <taxon>Eukaryota</taxon>
        <taxon>Viridiplantae</taxon>
        <taxon>Streptophyta</taxon>
        <taxon>Embryophyta</taxon>
        <taxon>Tracheophyta</taxon>
        <taxon>Spermatophyta</taxon>
        <taxon>Magnoliopsida</taxon>
        <taxon>eudicotyledons</taxon>
        <taxon>Gunneridae</taxon>
        <taxon>Pentapetalae</taxon>
        <taxon>rosids</taxon>
        <taxon>fabids</taxon>
        <taxon>Fagales</taxon>
        <taxon>Fagaceae</taxon>
        <taxon>Castanea</taxon>
    </lineage>
</organism>